<protein>
    <submittedName>
        <fullName evidence="1">Uncharacterized protein</fullName>
    </submittedName>
</protein>
<name>A0AAJ4P1Z4_ACILW</name>
<reference evidence="1" key="3">
    <citation type="submission" date="2021-06" db="EMBL/GenBank/DDBJ databases">
        <authorList>
            <person name="Diorio-Toth L."/>
        </authorList>
    </citation>
    <scope>NUCLEOTIDE SEQUENCE</scope>
    <source>
        <strain evidence="1">AL_065</strain>
    </source>
</reference>
<dbReference type="EMBL" id="CP078045">
    <property type="protein sequence ID" value="QXR06183.1"/>
    <property type="molecule type" value="Genomic_DNA"/>
</dbReference>
<accession>A0AAJ4P1Z4</accession>
<proteinExistence type="predicted"/>
<organism evidence="1 2">
    <name type="scientific">Acinetobacter lwoffii</name>
    <dbReference type="NCBI Taxonomy" id="28090"/>
    <lineage>
        <taxon>Bacteria</taxon>
        <taxon>Pseudomonadati</taxon>
        <taxon>Pseudomonadota</taxon>
        <taxon>Gammaproteobacteria</taxon>
        <taxon>Moraxellales</taxon>
        <taxon>Moraxellaceae</taxon>
        <taxon>Acinetobacter</taxon>
    </lineage>
</organism>
<sequence length="47" mass="5419">MIEQSIGDLERKLRIAEKFRYKGGIVGVAESEFLLTAHDFNSRKMAY</sequence>
<evidence type="ECO:0000313" key="1">
    <source>
        <dbReference type="EMBL" id="QXR06183.1"/>
    </source>
</evidence>
<gene>
    <name evidence="1" type="ORF">EVX74_008510</name>
</gene>
<reference evidence="1" key="2">
    <citation type="journal article" date="2019" name="Nat. Commun.">
        <title>Spatiotemporal dynamics of multidrug resistant bacteria on intensive care unit surfaces.</title>
        <authorList>
            <person name="D'Souza A.W."/>
            <person name="Potter R.F."/>
            <person name="Wallace M."/>
            <person name="Shupe A."/>
            <person name="Patel S."/>
            <person name="Sun X."/>
            <person name="Gul D."/>
            <person name="Kwon J.H."/>
            <person name="Andleeb S."/>
            <person name="Burnham C.D."/>
            <person name="Dantas G."/>
        </authorList>
    </citation>
    <scope>NUCLEOTIDE SEQUENCE</scope>
    <source>
        <strain evidence="1">AL_065</strain>
    </source>
</reference>
<dbReference type="AlphaFoldDB" id="A0AAJ4P1Z4"/>
<dbReference type="RefSeq" id="WP_213073081.1">
    <property type="nucleotide sequence ID" value="NZ_CP078045.1"/>
</dbReference>
<reference evidence="1" key="1">
    <citation type="submission" date="2018-10" db="EMBL/GenBank/DDBJ databases">
        <authorList>
            <person name="D'Souza A.W."/>
            <person name="Potter R.F."/>
            <person name="Wallace M."/>
            <person name="Shupe A."/>
            <person name="Patel S."/>
            <person name="Sun S."/>
            <person name="Gul D."/>
            <person name="Kwon J.H."/>
            <person name="Andleeb S."/>
            <person name="Burnham C.-A.D."/>
            <person name="Dantas G."/>
        </authorList>
    </citation>
    <scope>NUCLEOTIDE SEQUENCE</scope>
    <source>
        <strain evidence="1">AL_065</strain>
    </source>
</reference>
<dbReference type="Proteomes" id="UP000293391">
    <property type="component" value="Chromosome"/>
</dbReference>
<evidence type="ECO:0000313" key="2">
    <source>
        <dbReference type="Proteomes" id="UP000293391"/>
    </source>
</evidence>